<feature type="domain" description="Outer membrane protein OmpA-like transmembrane" evidence="3">
    <location>
        <begin position="20"/>
        <end position="185"/>
    </location>
</feature>
<feature type="signal peptide" evidence="2">
    <location>
        <begin position="1"/>
        <end position="21"/>
    </location>
</feature>
<name>A0A6A7N437_9BURK</name>
<dbReference type="RefSeq" id="WP_152838919.1">
    <property type="nucleotide sequence ID" value="NZ_WHUG01000005.1"/>
</dbReference>
<comment type="caution">
    <text evidence="4">The sequence shown here is derived from an EMBL/GenBank/DDBJ whole genome shotgun (WGS) entry which is preliminary data.</text>
</comment>
<comment type="subcellular location">
    <subcellularLocation>
        <location evidence="1">Cell outer membrane</location>
    </subcellularLocation>
</comment>
<evidence type="ECO:0000313" key="5">
    <source>
        <dbReference type="Proteomes" id="UP000440498"/>
    </source>
</evidence>
<protein>
    <submittedName>
        <fullName evidence="4">Outer membrane beta-barrel protein</fullName>
    </submittedName>
</protein>
<dbReference type="GO" id="GO:0009279">
    <property type="term" value="C:cell outer membrane"/>
    <property type="evidence" value="ECO:0007669"/>
    <property type="project" value="UniProtKB-SubCell"/>
</dbReference>
<evidence type="ECO:0000256" key="2">
    <source>
        <dbReference type="SAM" id="SignalP"/>
    </source>
</evidence>
<evidence type="ECO:0000313" key="4">
    <source>
        <dbReference type="EMBL" id="MQA39651.1"/>
    </source>
</evidence>
<sequence>MKKITMIAMIAALAAPLAVQAEGYYVGGNIGRAEQKADVGIASFKESTTAYKLVGGFNYNTNFGAEIGYADLREVSVSGNGATLASKPSALYVAATGTLPLNEQFSLFGKLGVATAHEKVTAKYGNTFESGTENRTTPYISVGAAFALNKQVSFVAEYENFGKVAKDGSANIKADMFSAGVRYSF</sequence>
<accession>A0A6A7N437</accession>
<evidence type="ECO:0000259" key="3">
    <source>
        <dbReference type="Pfam" id="PF01389"/>
    </source>
</evidence>
<dbReference type="AlphaFoldDB" id="A0A6A7N437"/>
<dbReference type="EMBL" id="WHUG01000005">
    <property type="protein sequence ID" value="MQA39651.1"/>
    <property type="molecule type" value="Genomic_DNA"/>
</dbReference>
<dbReference type="Proteomes" id="UP000440498">
    <property type="component" value="Unassembled WGS sequence"/>
</dbReference>
<reference evidence="4 5" key="1">
    <citation type="submission" date="2019-10" db="EMBL/GenBank/DDBJ databases">
        <title>Two novel species isolated from a subtropical stream in China.</title>
        <authorList>
            <person name="Lu H."/>
        </authorList>
    </citation>
    <scope>NUCLEOTIDE SEQUENCE [LARGE SCALE GENOMIC DNA]</scope>
    <source>
        <strain evidence="4 5">FT29W</strain>
    </source>
</reference>
<dbReference type="Gene3D" id="2.40.160.20">
    <property type="match status" value="1"/>
</dbReference>
<gene>
    <name evidence="4" type="ORF">GEV02_15980</name>
</gene>
<dbReference type="InterPro" id="IPR000498">
    <property type="entry name" value="OmpA-like_TM_dom"/>
</dbReference>
<dbReference type="InterPro" id="IPR011250">
    <property type="entry name" value="OMP/PagP_B-barrel"/>
</dbReference>
<keyword evidence="5" id="KW-1185">Reference proteome</keyword>
<keyword evidence="2" id="KW-0732">Signal</keyword>
<feature type="chain" id="PRO_5025555248" evidence="2">
    <location>
        <begin position="22"/>
        <end position="185"/>
    </location>
</feature>
<organism evidence="4 5">
    <name type="scientific">Rugamonas aquatica</name>
    <dbReference type="NCBI Taxonomy" id="2743357"/>
    <lineage>
        <taxon>Bacteria</taxon>
        <taxon>Pseudomonadati</taxon>
        <taxon>Pseudomonadota</taxon>
        <taxon>Betaproteobacteria</taxon>
        <taxon>Burkholderiales</taxon>
        <taxon>Oxalobacteraceae</taxon>
        <taxon>Telluria group</taxon>
        <taxon>Rugamonas</taxon>
    </lineage>
</organism>
<dbReference type="SUPFAM" id="SSF56925">
    <property type="entry name" value="OMPA-like"/>
    <property type="match status" value="1"/>
</dbReference>
<evidence type="ECO:0000256" key="1">
    <source>
        <dbReference type="ARBA" id="ARBA00004442"/>
    </source>
</evidence>
<proteinExistence type="predicted"/>
<dbReference type="Pfam" id="PF01389">
    <property type="entry name" value="OmpA_membrane"/>
    <property type="match status" value="1"/>
</dbReference>